<dbReference type="EMBL" id="JAEMGP010000001">
    <property type="protein sequence ID" value="KAG5215397.1"/>
    <property type="molecule type" value="Genomic_DNA"/>
</dbReference>
<feature type="compositionally biased region" description="Basic and acidic residues" evidence="1">
    <location>
        <begin position="220"/>
        <end position="239"/>
    </location>
</feature>
<evidence type="ECO:0000256" key="1">
    <source>
        <dbReference type="SAM" id="MobiDB-lite"/>
    </source>
</evidence>
<proteinExistence type="predicted"/>
<accession>A0A836APD0</accession>
<feature type="region of interest" description="Disordered" evidence="1">
    <location>
        <begin position="1"/>
        <end position="47"/>
    </location>
</feature>
<feature type="region of interest" description="Disordered" evidence="1">
    <location>
        <begin position="220"/>
        <end position="277"/>
    </location>
</feature>
<name>A0A836APD0_SHEEP</name>
<reference evidence="2 3" key="1">
    <citation type="submission" date="2020-12" db="EMBL/GenBank/DDBJ databases">
        <title>De novo assembly of Tibetan sheep genome.</title>
        <authorList>
            <person name="Li X."/>
        </authorList>
    </citation>
    <scope>NUCLEOTIDE SEQUENCE [LARGE SCALE GENOMIC DNA]</scope>
    <source>
        <tissue evidence="2">Heart</tissue>
    </source>
</reference>
<feature type="compositionally biased region" description="Basic residues" evidence="1">
    <location>
        <begin position="124"/>
        <end position="140"/>
    </location>
</feature>
<feature type="compositionally biased region" description="Basic residues" evidence="1">
    <location>
        <begin position="160"/>
        <end position="176"/>
    </location>
</feature>
<feature type="region of interest" description="Disordered" evidence="1">
    <location>
        <begin position="63"/>
        <end position="200"/>
    </location>
</feature>
<dbReference type="AlphaFoldDB" id="A0A836APD0"/>
<dbReference type="Proteomes" id="UP000664991">
    <property type="component" value="Unassembled WGS sequence"/>
</dbReference>
<feature type="compositionally biased region" description="Acidic residues" evidence="1">
    <location>
        <begin position="144"/>
        <end position="155"/>
    </location>
</feature>
<feature type="compositionally biased region" description="Polar residues" evidence="1">
    <location>
        <begin position="85"/>
        <end position="98"/>
    </location>
</feature>
<organism evidence="2 3">
    <name type="scientific">Ovis aries</name>
    <name type="common">Sheep</name>
    <dbReference type="NCBI Taxonomy" id="9940"/>
    <lineage>
        <taxon>Eukaryota</taxon>
        <taxon>Metazoa</taxon>
        <taxon>Chordata</taxon>
        <taxon>Craniata</taxon>
        <taxon>Vertebrata</taxon>
        <taxon>Euteleostomi</taxon>
        <taxon>Mammalia</taxon>
        <taxon>Eutheria</taxon>
        <taxon>Laurasiatheria</taxon>
        <taxon>Artiodactyla</taxon>
        <taxon>Ruminantia</taxon>
        <taxon>Pecora</taxon>
        <taxon>Bovidae</taxon>
        <taxon>Caprinae</taxon>
        <taxon>Ovis</taxon>
    </lineage>
</organism>
<protein>
    <submittedName>
        <fullName evidence="2">Uncharacterized protein</fullName>
    </submittedName>
</protein>
<feature type="compositionally biased region" description="Polar residues" evidence="1">
    <location>
        <begin position="183"/>
        <end position="200"/>
    </location>
</feature>
<sequence length="277" mass="30696">MPLLSLATPVPGDSPCTSPKAFQGPSEPEESVSTRKTGSGFFPTRLPGESTAFLLKLSLLTRSPGGDWGKGEVKEAWGSPGVESPSFNTTDISLTPIHSFTDDLGYQGSQDLTSEEDPSLVPGKRQKRNKTATFRMRRNKVREEDENDKEDEEDEAGRSPRVRRKQHAYSKTRRPKQKENSGVLESNLNTTVSSTKSSPWSMMEFRQYLCMCCRTKQKLVEENKTSNSKERRNSDEKENGVAGSTNAEARQQAPEGTPGEVLGKSQENRECNPSTCK</sequence>
<evidence type="ECO:0000313" key="2">
    <source>
        <dbReference type="EMBL" id="KAG5215397.1"/>
    </source>
</evidence>
<comment type="caution">
    <text evidence="2">The sequence shown here is derived from an EMBL/GenBank/DDBJ whole genome shotgun (WGS) entry which is preliminary data.</text>
</comment>
<evidence type="ECO:0000313" key="3">
    <source>
        <dbReference type="Proteomes" id="UP000664991"/>
    </source>
</evidence>
<gene>
    <name evidence="2" type="ORF">JEQ12_000973</name>
</gene>